<proteinExistence type="predicted"/>
<reference evidence="2" key="1">
    <citation type="journal article" date="2014" name="Front. Microbiol.">
        <title>High frequency of phylogenetically diverse reductive dehalogenase-homologous genes in deep subseafloor sedimentary metagenomes.</title>
        <authorList>
            <person name="Kawai M."/>
            <person name="Futagami T."/>
            <person name="Toyoda A."/>
            <person name="Takaki Y."/>
            <person name="Nishi S."/>
            <person name="Hori S."/>
            <person name="Arai W."/>
            <person name="Tsubouchi T."/>
            <person name="Morono Y."/>
            <person name="Uchiyama I."/>
            <person name="Ito T."/>
            <person name="Fujiyama A."/>
            <person name="Inagaki F."/>
            <person name="Takami H."/>
        </authorList>
    </citation>
    <scope>NUCLEOTIDE SEQUENCE</scope>
    <source>
        <strain evidence="2">Expedition CK06-06</strain>
    </source>
</reference>
<evidence type="ECO:0000256" key="1">
    <source>
        <dbReference type="SAM" id="MobiDB-lite"/>
    </source>
</evidence>
<feature type="compositionally biased region" description="Polar residues" evidence="1">
    <location>
        <begin position="1"/>
        <end position="12"/>
    </location>
</feature>
<gene>
    <name evidence="2" type="ORF">S01H4_66405</name>
</gene>
<evidence type="ECO:0000313" key="2">
    <source>
        <dbReference type="EMBL" id="GAH23282.1"/>
    </source>
</evidence>
<name>X1DSZ1_9ZZZZ</name>
<feature type="non-terminal residue" evidence="2">
    <location>
        <position position="1"/>
    </location>
</feature>
<organism evidence="2">
    <name type="scientific">marine sediment metagenome</name>
    <dbReference type="NCBI Taxonomy" id="412755"/>
    <lineage>
        <taxon>unclassified sequences</taxon>
        <taxon>metagenomes</taxon>
        <taxon>ecological metagenomes</taxon>
    </lineage>
</organism>
<accession>X1DSZ1</accession>
<protein>
    <submittedName>
        <fullName evidence="2">Uncharacterized protein</fullName>
    </submittedName>
</protein>
<sequence>NTGQNCIKTPQRFSRRKDGEAKNATLELI</sequence>
<dbReference type="AlphaFoldDB" id="X1DSZ1"/>
<dbReference type="EMBL" id="BART01041113">
    <property type="protein sequence ID" value="GAH23282.1"/>
    <property type="molecule type" value="Genomic_DNA"/>
</dbReference>
<feature type="region of interest" description="Disordered" evidence="1">
    <location>
        <begin position="1"/>
        <end position="29"/>
    </location>
</feature>
<comment type="caution">
    <text evidence="2">The sequence shown here is derived from an EMBL/GenBank/DDBJ whole genome shotgun (WGS) entry which is preliminary data.</text>
</comment>